<dbReference type="GO" id="GO:0048038">
    <property type="term" value="F:quinone binding"/>
    <property type="evidence" value="ECO:0007669"/>
    <property type="project" value="UniProtKB-KW"/>
</dbReference>
<evidence type="ECO:0000256" key="15">
    <source>
        <dbReference type="ARBA" id="ARBA00023078"/>
    </source>
</evidence>
<evidence type="ECO:0000256" key="16">
    <source>
        <dbReference type="ARBA" id="ARBA00023136"/>
    </source>
</evidence>
<dbReference type="GO" id="GO:0009535">
    <property type="term" value="C:chloroplast thylakoid membrane"/>
    <property type="evidence" value="ECO:0007669"/>
    <property type="project" value="UniProtKB-SubCell"/>
</dbReference>
<keyword evidence="13 21" id="KW-1133">Transmembrane helix</keyword>
<dbReference type="GO" id="GO:0015990">
    <property type="term" value="P:electron transport coupled proton transport"/>
    <property type="evidence" value="ECO:0007669"/>
    <property type="project" value="TreeGrafter"/>
</dbReference>
<comment type="similarity">
    <text evidence="3">Belongs to the complex I subunit 5 family.</text>
</comment>
<dbReference type="GO" id="GO:0008137">
    <property type="term" value="F:NADH dehydrogenase (ubiquinone) activity"/>
    <property type="evidence" value="ECO:0007669"/>
    <property type="project" value="InterPro"/>
</dbReference>
<dbReference type="AlphaFoldDB" id="A0A922F069"/>
<evidence type="ECO:0000256" key="6">
    <source>
        <dbReference type="ARBA" id="ARBA00022448"/>
    </source>
</evidence>
<dbReference type="InterPro" id="IPR002128">
    <property type="entry name" value="NADH_UbQ_OxRdtase_chlpt_su5_C"/>
</dbReference>
<evidence type="ECO:0000256" key="13">
    <source>
        <dbReference type="ARBA" id="ARBA00022989"/>
    </source>
</evidence>
<comment type="subunit">
    <text evidence="4">NDH is composed of at least 16 different subunits, 5 of which are encoded in the nucleus.</text>
</comment>
<evidence type="ECO:0000256" key="3">
    <source>
        <dbReference type="ARBA" id="ARBA00008200"/>
    </source>
</evidence>
<keyword evidence="15" id="KW-0793">Thylakoid</keyword>
<evidence type="ECO:0000256" key="14">
    <source>
        <dbReference type="ARBA" id="ARBA00023027"/>
    </source>
</evidence>
<evidence type="ECO:0000256" key="11">
    <source>
        <dbReference type="ARBA" id="ARBA00022957"/>
    </source>
</evidence>
<dbReference type="PANTHER" id="PTHR42829">
    <property type="entry name" value="NADH-UBIQUINONE OXIDOREDUCTASE CHAIN 5"/>
    <property type="match status" value="1"/>
</dbReference>
<keyword evidence="6" id="KW-0813">Transport</keyword>
<evidence type="ECO:0000256" key="17">
    <source>
        <dbReference type="ARBA" id="ARBA00029876"/>
    </source>
</evidence>
<evidence type="ECO:0000256" key="8">
    <source>
        <dbReference type="ARBA" id="ARBA00022692"/>
    </source>
</evidence>
<evidence type="ECO:0000256" key="2">
    <source>
        <dbReference type="ARBA" id="ARBA00004454"/>
    </source>
</evidence>
<keyword evidence="11" id="KW-0618">Plastoquinone</keyword>
<comment type="catalytic activity">
    <reaction evidence="19">
        <text>a plastoquinone + NADPH + (n+1) H(+)(in) = a plastoquinol + NADP(+) + n H(+)(out)</text>
        <dbReference type="Rhea" id="RHEA:42612"/>
        <dbReference type="Rhea" id="RHEA-COMP:9561"/>
        <dbReference type="Rhea" id="RHEA-COMP:9562"/>
        <dbReference type="ChEBI" id="CHEBI:15378"/>
        <dbReference type="ChEBI" id="CHEBI:17757"/>
        <dbReference type="ChEBI" id="CHEBI:57783"/>
        <dbReference type="ChEBI" id="CHEBI:58349"/>
        <dbReference type="ChEBI" id="CHEBI:62192"/>
    </reaction>
</comment>
<keyword evidence="8 21" id="KW-0812">Transmembrane</keyword>
<evidence type="ECO:0000256" key="21">
    <source>
        <dbReference type="SAM" id="Phobius"/>
    </source>
</evidence>
<organism evidence="23 24">
    <name type="scientific">Carya illinoinensis</name>
    <name type="common">Pecan</name>
    <dbReference type="NCBI Taxonomy" id="32201"/>
    <lineage>
        <taxon>Eukaryota</taxon>
        <taxon>Viridiplantae</taxon>
        <taxon>Streptophyta</taxon>
        <taxon>Embryophyta</taxon>
        <taxon>Tracheophyta</taxon>
        <taxon>Spermatophyta</taxon>
        <taxon>Magnoliopsida</taxon>
        <taxon>eudicotyledons</taxon>
        <taxon>Gunneridae</taxon>
        <taxon>Pentapetalae</taxon>
        <taxon>rosids</taxon>
        <taxon>fabids</taxon>
        <taxon>Fagales</taxon>
        <taxon>Juglandaceae</taxon>
        <taxon>Carya</taxon>
    </lineage>
</organism>
<evidence type="ECO:0000256" key="19">
    <source>
        <dbReference type="ARBA" id="ARBA00047726"/>
    </source>
</evidence>
<name>A0A922F069_CARIL</name>
<keyword evidence="7" id="KW-0934">Plastid</keyword>
<feature type="domain" description="NADH:ubiquinone/plastoquinone oxidoreductase chloroplast chain 5 C-terminal" evidence="22">
    <location>
        <begin position="16"/>
        <end position="172"/>
    </location>
</feature>
<evidence type="ECO:0000256" key="18">
    <source>
        <dbReference type="ARBA" id="ARBA00031649"/>
    </source>
</evidence>
<dbReference type="GO" id="GO:0042773">
    <property type="term" value="P:ATP synthesis coupled electron transport"/>
    <property type="evidence" value="ECO:0007669"/>
    <property type="project" value="InterPro"/>
</dbReference>
<reference evidence="23" key="1">
    <citation type="submission" date="2021-01" db="EMBL/GenBank/DDBJ databases">
        <authorList>
            <person name="Lovell J.T."/>
            <person name="Bentley N."/>
            <person name="Bhattarai G."/>
            <person name="Jenkins J.W."/>
            <person name="Sreedasyam A."/>
            <person name="Alarcon Y."/>
            <person name="Bock C."/>
            <person name="Boston L."/>
            <person name="Carlson J."/>
            <person name="Cervantes K."/>
            <person name="Clermont K."/>
            <person name="Krom N."/>
            <person name="Kubenka K."/>
            <person name="Mamidi S."/>
            <person name="Mattison C."/>
            <person name="Monteros M."/>
            <person name="Pisani C."/>
            <person name="Plott C."/>
            <person name="Rajasekar S."/>
            <person name="Rhein H.S."/>
            <person name="Rohla C."/>
            <person name="Song M."/>
            <person name="Hilaire R.S."/>
            <person name="Shu S."/>
            <person name="Wells L."/>
            <person name="Wang X."/>
            <person name="Webber J."/>
            <person name="Heerema R.J."/>
            <person name="Klein P."/>
            <person name="Conner P."/>
            <person name="Grauke L."/>
            <person name="Grimwood J."/>
            <person name="Schmutz J."/>
            <person name="Randall J.J."/>
        </authorList>
    </citation>
    <scope>NUCLEOTIDE SEQUENCE</scope>
    <source>
        <tissue evidence="23">Leaf</tissue>
    </source>
</reference>
<keyword evidence="16 21" id="KW-0472">Membrane</keyword>
<comment type="function">
    <text evidence="1">NDH shuttles electrons from NAD(P)H:plastoquinone, via FMN and iron-sulfur (Fe-S) centers, to quinones in the photosynthetic chain and possibly in a chloroplast respiratory chain. The immediate electron acceptor for the enzyme in this species is believed to be plastoquinone. Couples the redox reaction to proton translocation, and thus conserves the redox energy in a proton gradient.</text>
</comment>
<evidence type="ECO:0000313" key="23">
    <source>
        <dbReference type="EMBL" id="KAG6711820.1"/>
    </source>
</evidence>
<evidence type="ECO:0000256" key="4">
    <source>
        <dbReference type="ARBA" id="ARBA00011199"/>
    </source>
</evidence>
<evidence type="ECO:0000256" key="10">
    <source>
        <dbReference type="ARBA" id="ARBA00022857"/>
    </source>
</evidence>
<dbReference type="EMBL" id="CM031829">
    <property type="protein sequence ID" value="KAG6711820.1"/>
    <property type="molecule type" value="Genomic_DNA"/>
</dbReference>
<comment type="caution">
    <text evidence="23">The sequence shown here is derived from an EMBL/GenBank/DDBJ whole genome shotgun (WGS) entry which is preliminary data.</text>
</comment>
<evidence type="ECO:0000313" key="24">
    <source>
        <dbReference type="Proteomes" id="UP000811246"/>
    </source>
</evidence>
<keyword evidence="10" id="KW-0521">NADP</keyword>
<keyword evidence="12" id="KW-1278">Translocase</keyword>
<evidence type="ECO:0000256" key="20">
    <source>
        <dbReference type="ARBA" id="ARBA00048026"/>
    </source>
</evidence>
<gene>
    <name evidence="23" type="ORF">I3842_05G073100</name>
</gene>
<evidence type="ECO:0000256" key="1">
    <source>
        <dbReference type="ARBA" id="ARBA00004059"/>
    </source>
</evidence>
<evidence type="ECO:0000256" key="7">
    <source>
        <dbReference type="ARBA" id="ARBA00022528"/>
    </source>
</evidence>
<evidence type="ECO:0000256" key="12">
    <source>
        <dbReference type="ARBA" id="ARBA00022967"/>
    </source>
</evidence>
<keyword evidence="9" id="KW-0874">Quinone</keyword>
<evidence type="ECO:0000259" key="22">
    <source>
        <dbReference type="Pfam" id="PF01010"/>
    </source>
</evidence>
<dbReference type="PANTHER" id="PTHR42829:SF2">
    <property type="entry name" value="NADH-UBIQUINONE OXIDOREDUCTASE CHAIN 5"/>
    <property type="match status" value="1"/>
</dbReference>
<comment type="subcellular location">
    <subcellularLocation>
        <location evidence="2">Plastid</location>
        <location evidence="2">Chloroplast thylakoid membrane</location>
        <topology evidence="2">Multi-pass membrane protein</topology>
    </subcellularLocation>
</comment>
<comment type="catalytic activity">
    <reaction evidence="20">
        <text>a plastoquinone + NADH + (n+1) H(+)(in) = a plastoquinol + NAD(+) + n H(+)(out)</text>
        <dbReference type="Rhea" id="RHEA:42608"/>
        <dbReference type="Rhea" id="RHEA-COMP:9561"/>
        <dbReference type="Rhea" id="RHEA-COMP:9562"/>
        <dbReference type="ChEBI" id="CHEBI:15378"/>
        <dbReference type="ChEBI" id="CHEBI:17757"/>
        <dbReference type="ChEBI" id="CHEBI:57540"/>
        <dbReference type="ChEBI" id="CHEBI:57945"/>
        <dbReference type="ChEBI" id="CHEBI:62192"/>
    </reaction>
</comment>
<dbReference type="InterPro" id="IPR003945">
    <property type="entry name" value="NU5C-like"/>
</dbReference>
<feature type="transmembrane region" description="Helical" evidence="21">
    <location>
        <begin position="218"/>
        <end position="239"/>
    </location>
</feature>
<dbReference type="Proteomes" id="UP000811246">
    <property type="component" value="Chromosome 5"/>
</dbReference>
<accession>A0A922F069</accession>
<sequence length="240" mass="27474">MIAFSTAGLTAFYMFRIYLLTFEGSLNVNFQNYSDKEGKKIIKKYFRISFLGKKTYPIDTNIRKMTRPFITIAHFDIKNTFLYPHESDSTMLFPMLVLGIFTLFVGAIGIPMNQQGMDFDILSKLLTPAIIYQNSNNSVDWYEFVTNATSFLYKSVYSSLQNLNFRNSFLKNVFYAISLNNGIRGLAQLTDFFDKRVIEGTTNGVGITSFFAGEGIKYIGGGRISSFLLLYLFYVFILIF</sequence>
<feature type="transmembrane region" description="Helical" evidence="21">
    <location>
        <begin position="91"/>
        <end position="110"/>
    </location>
</feature>
<keyword evidence="14" id="KW-0520">NAD</keyword>
<dbReference type="GO" id="GO:0003954">
    <property type="term" value="F:NADH dehydrogenase activity"/>
    <property type="evidence" value="ECO:0007669"/>
    <property type="project" value="TreeGrafter"/>
</dbReference>
<protein>
    <recommendedName>
        <fullName evidence="5">NAD(P)H-quinone oxidoreductase subunit 5, chloroplastic</fullName>
    </recommendedName>
    <alternativeName>
        <fullName evidence="18">NAD(P)H dehydrogenase subunit 5</fullName>
    </alternativeName>
    <alternativeName>
        <fullName evidence="17">NADH-plastoquinone oxidoreductase subunit 5</fullName>
    </alternativeName>
</protein>
<proteinExistence type="inferred from homology"/>
<evidence type="ECO:0000256" key="9">
    <source>
        <dbReference type="ARBA" id="ARBA00022719"/>
    </source>
</evidence>
<dbReference type="Pfam" id="PF01010">
    <property type="entry name" value="Proton_antipo_C"/>
    <property type="match status" value="1"/>
</dbReference>
<evidence type="ECO:0000256" key="5">
    <source>
        <dbReference type="ARBA" id="ARBA00018648"/>
    </source>
</evidence>
<keyword evidence="7" id="KW-0150">Chloroplast</keyword>